<feature type="region of interest" description="Disordered" evidence="4">
    <location>
        <begin position="345"/>
        <end position="386"/>
    </location>
</feature>
<dbReference type="AlphaFoldDB" id="A0AAW1UVL7"/>
<dbReference type="GO" id="GO:0019915">
    <property type="term" value="P:lipid storage"/>
    <property type="evidence" value="ECO:0007669"/>
    <property type="project" value="TreeGrafter"/>
</dbReference>
<proteinExistence type="inferred from homology"/>
<evidence type="ECO:0000313" key="5">
    <source>
        <dbReference type="EMBL" id="KAK9884523.1"/>
    </source>
</evidence>
<evidence type="ECO:0000256" key="2">
    <source>
        <dbReference type="ARBA" id="ARBA00006311"/>
    </source>
</evidence>
<accession>A0AAW1UVL7</accession>
<comment type="similarity">
    <text evidence="2">Belongs to the perilipin family.</text>
</comment>
<comment type="caution">
    <text evidence="5">The sequence shown here is derived from an EMBL/GenBank/DDBJ whole genome shotgun (WGS) entry which is preliminary data.</text>
</comment>
<sequence>MAEHVYERIKKTNTMISWTLDQAEDTIKSVTHLPAIGLLEAPLNTIDRVICRSLDVVESKIPSINLPPKMIYSNTLDYMSDVSTKIVKPVLKRADSVKQMGNTVLTSKYTEYAADKLDDALDVADAYIDKYFPDQDDQRDYQSEKTIPDTPGKKAMHTIQHVDRVSKKLQRRLTKRTIEHAKIIKEQGTEAIHVLLYVSELIVTDPKLAFQKGKELWSELSKDEPENQARPKNVEELFVLLVRESSRQLVHLINFSCRQIVRLPKIIARTTQHVETVIESFHLEEVKKLFDDAMKRQVQIINFILQEIESFTSKVLEQARQPEMNHPPRNTVVLAVPQIKVQPKASNTKGIFNAKHNKEQTDQIEQRYNPKPNGASSSQSKDESSS</sequence>
<gene>
    <name evidence="5" type="ORF">WA026_007365</name>
</gene>
<organism evidence="5 6">
    <name type="scientific">Henosepilachna vigintioctopunctata</name>
    <dbReference type="NCBI Taxonomy" id="420089"/>
    <lineage>
        <taxon>Eukaryota</taxon>
        <taxon>Metazoa</taxon>
        <taxon>Ecdysozoa</taxon>
        <taxon>Arthropoda</taxon>
        <taxon>Hexapoda</taxon>
        <taxon>Insecta</taxon>
        <taxon>Pterygota</taxon>
        <taxon>Neoptera</taxon>
        <taxon>Endopterygota</taxon>
        <taxon>Coleoptera</taxon>
        <taxon>Polyphaga</taxon>
        <taxon>Cucujiformia</taxon>
        <taxon>Coccinelloidea</taxon>
        <taxon>Coccinellidae</taxon>
        <taxon>Epilachninae</taxon>
        <taxon>Epilachnini</taxon>
        <taxon>Henosepilachna</taxon>
    </lineage>
</organism>
<dbReference type="GO" id="GO:0010890">
    <property type="term" value="P:positive regulation of triglyceride storage"/>
    <property type="evidence" value="ECO:0007669"/>
    <property type="project" value="TreeGrafter"/>
</dbReference>
<dbReference type="Pfam" id="PF03036">
    <property type="entry name" value="Perilipin"/>
    <property type="match status" value="1"/>
</dbReference>
<evidence type="ECO:0000256" key="3">
    <source>
        <dbReference type="ARBA" id="ARBA00022677"/>
    </source>
</evidence>
<feature type="compositionally biased region" description="Basic and acidic residues" evidence="4">
    <location>
        <begin position="356"/>
        <end position="365"/>
    </location>
</feature>
<dbReference type="PANTHER" id="PTHR14024">
    <property type="entry name" value="PERILIPIN"/>
    <property type="match status" value="1"/>
</dbReference>
<dbReference type="PANTHER" id="PTHR14024:SF49">
    <property type="entry name" value="LIPID STORAGE DROPLETS SURFACE-BINDING PROTEIN 1"/>
    <property type="match status" value="1"/>
</dbReference>
<comment type="subcellular location">
    <subcellularLocation>
        <location evidence="1">Lipid droplet</location>
    </subcellularLocation>
</comment>
<name>A0AAW1UVL7_9CUCU</name>
<keyword evidence="6" id="KW-1185">Reference proteome</keyword>
<dbReference type="GO" id="GO:0005829">
    <property type="term" value="C:cytosol"/>
    <property type="evidence" value="ECO:0007669"/>
    <property type="project" value="TreeGrafter"/>
</dbReference>
<evidence type="ECO:0008006" key="7">
    <source>
        <dbReference type="Google" id="ProtNLM"/>
    </source>
</evidence>
<protein>
    <recommendedName>
        <fullName evidence="7">Lipid storage droplets surface-binding protein 1</fullName>
    </recommendedName>
</protein>
<evidence type="ECO:0000256" key="4">
    <source>
        <dbReference type="SAM" id="MobiDB-lite"/>
    </source>
</evidence>
<evidence type="ECO:0000313" key="6">
    <source>
        <dbReference type="Proteomes" id="UP001431783"/>
    </source>
</evidence>
<reference evidence="5 6" key="1">
    <citation type="submission" date="2023-03" db="EMBL/GenBank/DDBJ databases">
        <title>Genome insight into feeding habits of ladybird beetles.</title>
        <authorList>
            <person name="Li H.-S."/>
            <person name="Huang Y.-H."/>
            <person name="Pang H."/>
        </authorList>
    </citation>
    <scope>NUCLEOTIDE SEQUENCE [LARGE SCALE GENOMIC DNA]</scope>
    <source>
        <strain evidence="5">SYSU_2023b</strain>
        <tissue evidence="5">Whole body</tissue>
    </source>
</reference>
<dbReference type="InterPro" id="IPR004279">
    <property type="entry name" value="Perilipin"/>
</dbReference>
<evidence type="ECO:0000256" key="1">
    <source>
        <dbReference type="ARBA" id="ARBA00004502"/>
    </source>
</evidence>
<keyword evidence="3" id="KW-0551">Lipid droplet</keyword>
<dbReference type="GO" id="GO:0005811">
    <property type="term" value="C:lipid droplet"/>
    <property type="evidence" value="ECO:0007669"/>
    <property type="project" value="UniProtKB-SubCell"/>
</dbReference>
<dbReference type="EMBL" id="JARQZJ010000093">
    <property type="protein sequence ID" value="KAK9884523.1"/>
    <property type="molecule type" value="Genomic_DNA"/>
</dbReference>
<dbReference type="Proteomes" id="UP001431783">
    <property type="component" value="Unassembled WGS sequence"/>
</dbReference>